<accession>A0A5R9G820</accession>
<keyword evidence="2" id="KW-0472">Membrane</keyword>
<sequence>MFYLIRISRKIIKLNNGFLVLFTAIFVLGSATLMYLIEPETFGMWFNALWYVMTTVTTVGYGDYYPKTVPGKLFAMLLYLFGIGLLSLVIGKIIDGFGTIKKRKEAGKLKYHGSGHVILIGWSRRAQSAMEELLHADPSLDVVVIDDLERSPVDRDRAYFVGGDPSAESTLETAGLTRARSAIVFSDRNIDDAALADGKSLLIASSLERLAPHIHTTVEIVLEQHIQNFRHVQVNEFILSHEAVSRLAARSALHAGSVSIFTQLLSSKVGEDVFEVRPRPEWKTYGDAFQGLLNLGATLIADRSDMTINRRLQDPMPEDARLFIICDGSTYERIRAAT</sequence>
<comment type="caution">
    <text evidence="4">The sequence shown here is derived from an EMBL/GenBank/DDBJ whole genome shotgun (WGS) entry which is preliminary data.</text>
</comment>
<dbReference type="PANTHER" id="PTHR43833:SF9">
    <property type="entry name" value="POTASSIUM CHANNEL PROTEIN YUGO-RELATED"/>
    <property type="match status" value="1"/>
</dbReference>
<evidence type="ECO:0000259" key="3">
    <source>
        <dbReference type="PROSITE" id="PS51201"/>
    </source>
</evidence>
<dbReference type="PANTHER" id="PTHR43833">
    <property type="entry name" value="POTASSIUM CHANNEL PROTEIN 2-RELATED-RELATED"/>
    <property type="match status" value="1"/>
</dbReference>
<dbReference type="Gene3D" id="1.10.287.70">
    <property type="match status" value="1"/>
</dbReference>
<feature type="transmembrane region" description="Helical" evidence="2">
    <location>
        <begin position="73"/>
        <end position="94"/>
    </location>
</feature>
<comment type="subcellular location">
    <subcellularLocation>
        <location evidence="1">Cell membrane</location>
        <topology evidence="1">Multi-pass membrane protein</topology>
    </subcellularLocation>
</comment>
<dbReference type="RefSeq" id="WP_138197392.1">
    <property type="nucleotide sequence ID" value="NZ_VCIW01000023.1"/>
</dbReference>
<dbReference type="InterPro" id="IPR050721">
    <property type="entry name" value="Trk_Ktr_HKT_K-transport"/>
</dbReference>
<feature type="transmembrane region" description="Helical" evidence="2">
    <location>
        <begin position="42"/>
        <end position="61"/>
    </location>
</feature>
<keyword evidence="2" id="KW-1133">Transmembrane helix</keyword>
<dbReference type="Pfam" id="PF02254">
    <property type="entry name" value="TrkA_N"/>
    <property type="match status" value="1"/>
</dbReference>
<gene>
    <name evidence="4" type="ORF">FE782_26555</name>
</gene>
<feature type="domain" description="RCK N-terminal" evidence="3">
    <location>
        <begin position="114"/>
        <end position="239"/>
    </location>
</feature>
<dbReference type="InterPro" id="IPR036291">
    <property type="entry name" value="NAD(P)-bd_dom_sf"/>
</dbReference>
<dbReference type="PROSITE" id="PS51201">
    <property type="entry name" value="RCK_N"/>
    <property type="match status" value="1"/>
</dbReference>
<feature type="transmembrane region" description="Helical" evidence="2">
    <location>
        <begin position="12"/>
        <end position="36"/>
    </location>
</feature>
<organism evidence="4 5">
    <name type="scientific">Paenibacillus antri</name>
    <dbReference type="NCBI Taxonomy" id="2582848"/>
    <lineage>
        <taxon>Bacteria</taxon>
        <taxon>Bacillati</taxon>
        <taxon>Bacillota</taxon>
        <taxon>Bacilli</taxon>
        <taxon>Bacillales</taxon>
        <taxon>Paenibacillaceae</taxon>
        <taxon>Paenibacillus</taxon>
    </lineage>
</organism>
<protein>
    <submittedName>
        <fullName evidence="4">Ion transporter</fullName>
    </submittedName>
</protein>
<proteinExistence type="predicted"/>
<keyword evidence="5" id="KW-1185">Reference proteome</keyword>
<name>A0A5R9G820_9BACL</name>
<dbReference type="Proteomes" id="UP000309676">
    <property type="component" value="Unassembled WGS sequence"/>
</dbReference>
<evidence type="ECO:0000256" key="1">
    <source>
        <dbReference type="ARBA" id="ARBA00004651"/>
    </source>
</evidence>
<dbReference type="SUPFAM" id="SSF81324">
    <property type="entry name" value="Voltage-gated potassium channels"/>
    <property type="match status" value="1"/>
</dbReference>
<dbReference type="InterPro" id="IPR003148">
    <property type="entry name" value="RCK_N"/>
</dbReference>
<dbReference type="AlphaFoldDB" id="A0A5R9G820"/>
<reference evidence="4 5" key="1">
    <citation type="submission" date="2019-05" db="EMBL/GenBank/DDBJ databases">
        <authorList>
            <person name="Narsing Rao M.P."/>
            <person name="Li W.J."/>
        </authorList>
    </citation>
    <scope>NUCLEOTIDE SEQUENCE [LARGE SCALE GENOMIC DNA]</scope>
    <source>
        <strain evidence="4 5">SYSU_K30003</strain>
    </source>
</reference>
<dbReference type="GO" id="GO:0005886">
    <property type="term" value="C:plasma membrane"/>
    <property type="evidence" value="ECO:0007669"/>
    <property type="project" value="UniProtKB-SubCell"/>
</dbReference>
<evidence type="ECO:0000256" key="2">
    <source>
        <dbReference type="SAM" id="Phobius"/>
    </source>
</evidence>
<evidence type="ECO:0000313" key="4">
    <source>
        <dbReference type="EMBL" id="TLS49194.1"/>
    </source>
</evidence>
<dbReference type="OrthoDB" id="9785285at2"/>
<dbReference type="InterPro" id="IPR013099">
    <property type="entry name" value="K_chnl_dom"/>
</dbReference>
<keyword evidence="2" id="KW-0812">Transmembrane</keyword>
<dbReference type="Gene3D" id="3.40.50.720">
    <property type="entry name" value="NAD(P)-binding Rossmann-like Domain"/>
    <property type="match status" value="1"/>
</dbReference>
<dbReference type="GO" id="GO:0006813">
    <property type="term" value="P:potassium ion transport"/>
    <property type="evidence" value="ECO:0007669"/>
    <property type="project" value="InterPro"/>
</dbReference>
<dbReference type="SUPFAM" id="SSF51735">
    <property type="entry name" value="NAD(P)-binding Rossmann-fold domains"/>
    <property type="match status" value="1"/>
</dbReference>
<evidence type="ECO:0000313" key="5">
    <source>
        <dbReference type="Proteomes" id="UP000309676"/>
    </source>
</evidence>
<dbReference type="EMBL" id="VCIW01000023">
    <property type="protein sequence ID" value="TLS49194.1"/>
    <property type="molecule type" value="Genomic_DNA"/>
</dbReference>
<dbReference type="Pfam" id="PF07885">
    <property type="entry name" value="Ion_trans_2"/>
    <property type="match status" value="1"/>
</dbReference>